<evidence type="ECO:0000313" key="2">
    <source>
        <dbReference type="Proteomes" id="UP000651057"/>
    </source>
</evidence>
<gene>
    <name evidence="1" type="ORF">JJQ60_08675</name>
</gene>
<evidence type="ECO:0000313" key="1">
    <source>
        <dbReference type="EMBL" id="MBL0683588.1"/>
    </source>
</evidence>
<dbReference type="EMBL" id="JAERQJ010000003">
    <property type="protein sequence ID" value="MBL0683588.1"/>
    <property type="molecule type" value="Genomic_DNA"/>
</dbReference>
<proteinExistence type="predicted"/>
<dbReference type="Proteomes" id="UP000651057">
    <property type="component" value="Unassembled WGS sequence"/>
</dbReference>
<dbReference type="AlphaFoldDB" id="A0A936ZX58"/>
<dbReference type="RefSeq" id="WP_201918720.1">
    <property type="nucleotide sequence ID" value="NZ_BAABAX010000005.1"/>
</dbReference>
<comment type="caution">
    <text evidence="1">The sequence shown here is derived from an EMBL/GenBank/DDBJ whole genome shotgun (WGS) entry which is preliminary data.</text>
</comment>
<accession>A0A936ZX58</accession>
<reference evidence="1" key="1">
    <citation type="submission" date="2021-01" db="EMBL/GenBank/DDBJ databases">
        <authorList>
            <person name="Zhong Y.L."/>
        </authorList>
    </citation>
    <scope>NUCLEOTIDE SEQUENCE</scope>
    <source>
        <strain evidence="1">KCTC 23302</strain>
    </source>
</reference>
<organism evidence="1 2">
    <name type="scientific">Aquimarina mytili</name>
    <dbReference type="NCBI Taxonomy" id="874423"/>
    <lineage>
        <taxon>Bacteria</taxon>
        <taxon>Pseudomonadati</taxon>
        <taxon>Bacteroidota</taxon>
        <taxon>Flavobacteriia</taxon>
        <taxon>Flavobacteriales</taxon>
        <taxon>Flavobacteriaceae</taxon>
        <taxon>Aquimarina</taxon>
    </lineage>
</organism>
<name>A0A936ZX58_9FLAO</name>
<protein>
    <submittedName>
        <fullName evidence="1">Uncharacterized protein</fullName>
    </submittedName>
</protein>
<keyword evidence="2" id="KW-1185">Reference proteome</keyword>
<sequence>MEPTPVQLNYDFGKLFTATKSYIDNYNKDNFELKSRINANHRATAELITRLYAKQLNKAISRGDSFEDGIPGFKTFNPSLASCKGCTVRTIINHKDRLKASGFIIKEVHHGKTGIELWINPLIFDERVKKIHPLVQEHQEQKNNNSDVNCLINVTGTLQEHHKNTEESRISNFDNAKANELEPTFLQGLVNNFWKYARSKLFPDDIFSKEEELKVLENITTTIYRNFEVKGSYKDWKDYQDGLYERVEMVKRWLDRNPYRWIPSANLYFHPHNKRNNFKNTYQWYLKQQNLKRNIRNRILIQKAEKEWLDHDKGEGKHKGKSRLQLFRLQLKRLESYGDKTLLKAYENSLQRTLSKKVTQ</sequence>